<dbReference type="AlphaFoldDB" id="A0A1I7YX07"/>
<evidence type="ECO:0000313" key="2">
    <source>
        <dbReference type="WBParaSite" id="L893_g20572.t1"/>
    </source>
</evidence>
<sequence>MERYARLRGDRTVKLTIQDVAKGRDGRIDNGMDAMRCLLNLNAPSAQNNPILLSPLPLCREAAAKNAISVVLCSAMRWTEGLSAFVAQELNL</sequence>
<dbReference type="WBParaSite" id="L893_g20572.t1">
    <property type="protein sequence ID" value="L893_g20572.t1"/>
    <property type="gene ID" value="L893_g20572"/>
</dbReference>
<proteinExistence type="predicted"/>
<evidence type="ECO:0000313" key="1">
    <source>
        <dbReference type="Proteomes" id="UP000095287"/>
    </source>
</evidence>
<organism evidence="1 2">
    <name type="scientific">Steinernema glaseri</name>
    <dbReference type="NCBI Taxonomy" id="37863"/>
    <lineage>
        <taxon>Eukaryota</taxon>
        <taxon>Metazoa</taxon>
        <taxon>Ecdysozoa</taxon>
        <taxon>Nematoda</taxon>
        <taxon>Chromadorea</taxon>
        <taxon>Rhabditida</taxon>
        <taxon>Tylenchina</taxon>
        <taxon>Panagrolaimomorpha</taxon>
        <taxon>Strongyloidoidea</taxon>
        <taxon>Steinernematidae</taxon>
        <taxon>Steinernema</taxon>
    </lineage>
</organism>
<name>A0A1I7YX07_9BILA</name>
<protein>
    <submittedName>
        <fullName evidence="2">Uncharacterized protein</fullName>
    </submittedName>
</protein>
<accession>A0A1I7YX07</accession>
<dbReference type="Proteomes" id="UP000095287">
    <property type="component" value="Unplaced"/>
</dbReference>
<reference evidence="2" key="1">
    <citation type="submission" date="2016-11" db="UniProtKB">
        <authorList>
            <consortium name="WormBaseParasite"/>
        </authorList>
    </citation>
    <scope>IDENTIFICATION</scope>
</reference>
<keyword evidence="1" id="KW-1185">Reference proteome</keyword>